<evidence type="ECO:0000256" key="2">
    <source>
        <dbReference type="SAM" id="Phobius"/>
    </source>
</evidence>
<accession>A0A2T5LTK7</accession>
<evidence type="ECO:0000313" key="3">
    <source>
        <dbReference type="EMBL" id="PTU19608.1"/>
    </source>
</evidence>
<protein>
    <submittedName>
        <fullName evidence="3">Uncharacterized protein</fullName>
    </submittedName>
</protein>
<dbReference type="RefSeq" id="XP_040751000.1">
    <property type="nucleotide sequence ID" value="XM_040897556.1"/>
</dbReference>
<dbReference type="GeneID" id="63814438"/>
<proteinExistence type="predicted"/>
<keyword evidence="2" id="KW-1133">Transmembrane helix</keyword>
<dbReference type="EMBL" id="MSFN02000006">
    <property type="protein sequence ID" value="PTU19608.1"/>
    <property type="molecule type" value="Genomic_DNA"/>
</dbReference>
<reference evidence="3 4" key="1">
    <citation type="journal article" date="2018" name="Proc. Natl. Acad. Sci. U.S.A.">
        <title>Linking secondary metabolites to gene clusters through genome sequencing of six diverse Aspergillus species.</title>
        <authorList>
            <person name="Kaerboelling I."/>
            <person name="Vesth T.C."/>
            <person name="Frisvad J.C."/>
            <person name="Nybo J.L."/>
            <person name="Theobald S."/>
            <person name="Kuo A."/>
            <person name="Bowyer P."/>
            <person name="Matsuda Y."/>
            <person name="Mondo S."/>
            <person name="Lyhne E.K."/>
            <person name="Kogle M.E."/>
            <person name="Clum A."/>
            <person name="Lipzen A."/>
            <person name="Salamov A."/>
            <person name="Ngan C.Y."/>
            <person name="Daum C."/>
            <person name="Chiniquy J."/>
            <person name="Barry K."/>
            <person name="LaButti K."/>
            <person name="Haridas S."/>
            <person name="Simmons B.A."/>
            <person name="Magnuson J.K."/>
            <person name="Mortensen U.H."/>
            <person name="Larsen T.O."/>
            <person name="Grigoriev I.V."/>
            <person name="Baker S.E."/>
            <person name="Andersen M.R."/>
        </authorList>
    </citation>
    <scope>NUCLEOTIDE SEQUENCE [LARGE SCALE GENOMIC DNA]</scope>
    <source>
        <strain evidence="3 4">IBT 24754</strain>
    </source>
</reference>
<feature type="region of interest" description="Disordered" evidence="1">
    <location>
        <begin position="46"/>
        <end position="76"/>
    </location>
</feature>
<feature type="compositionally biased region" description="Basic and acidic residues" evidence="1">
    <location>
        <begin position="1"/>
        <end position="21"/>
    </location>
</feature>
<comment type="caution">
    <text evidence="3">The sequence shown here is derived from an EMBL/GenBank/DDBJ whole genome shotgun (WGS) entry which is preliminary data.</text>
</comment>
<feature type="transmembrane region" description="Helical" evidence="2">
    <location>
        <begin position="104"/>
        <end position="123"/>
    </location>
</feature>
<dbReference type="VEuPathDB" id="FungiDB:P175DRAFT_0503145"/>
<feature type="region of interest" description="Disordered" evidence="1">
    <location>
        <begin position="1"/>
        <end position="32"/>
    </location>
</feature>
<feature type="compositionally biased region" description="Basic and acidic residues" evidence="1">
    <location>
        <begin position="47"/>
        <end position="57"/>
    </location>
</feature>
<name>A0A2T5LTK7_9EURO</name>
<evidence type="ECO:0000313" key="4">
    <source>
        <dbReference type="Proteomes" id="UP000244073"/>
    </source>
</evidence>
<keyword evidence="2" id="KW-0812">Transmembrane</keyword>
<organism evidence="3 4">
    <name type="scientific">Aspergillus ochraceoroseus IBT 24754</name>
    <dbReference type="NCBI Taxonomy" id="1392256"/>
    <lineage>
        <taxon>Eukaryota</taxon>
        <taxon>Fungi</taxon>
        <taxon>Dikarya</taxon>
        <taxon>Ascomycota</taxon>
        <taxon>Pezizomycotina</taxon>
        <taxon>Eurotiomycetes</taxon>
        <taxon>Eurotiomycetidae</taxon>
        <taxon>Eurotiales</taxon>
        <taxon>Aspergillaceae</taxon>
        <taxon>Aspergillus</taxon>
        <taxon>Aspergillus subgen. Nidulantes</taxon>
    </lineage>
</organism>
<sequence length="140" mass="15907">MLEGFRIDPVDQNQDFEHDESCNSSESEYTCSDWECSQCFQYSSDSENEHSDFEHSECSYSADPEIPTDEDDDIPPKSMDGDLHPCYCCRAPNSDGSPLSDNSVHISIIFLIIVCVLELVSYVTRFVSSWDIPGRSTDRR</sequence>
<dbReference type="AlphaFoldDB" id="A0A2T5LTK7"/>
<dbReference type="Proteomes" id="UP000244073">
    <property type="component" value="Unassembled WGS sequence"/>
</dbReference>
<evidence type="ECO:0000256" key="1">
    <source>
        <dbReference type="SAM" id="MobiDB-lite"/>
    </source>
</evidence>
<keyword evidence="2" id="KW-0472">Membrane</keyword>
<gene>
    <name evidence="3" type="ORF">P175DRAFT_0503145</name>
</gene>